<evidence type="ECO:0000256" key="5">
    <source>
        <dbReference type="ARBA" id="ARBA00022691"/>
    </source>
</evidence>
<dbReference type="SUPFAM" id="SSF53335">
    <property type="entry name" value="S-adenosyl-L-methionine-dependent methyltransferases"/>
    <property type="match status" value="1"/>
</dbReference>
<evidence type="ECO:0000259" key="6">
    <source>
        <dbReference type="PROSITE" id="PS50123"/>
    </source>
</evidence>
<protein>
    <recommendedName>
        <fullName evidence="2">protein-glutamate O-methyltransferase</fullName>
        <ecNumber evidence="2">2.1.1.80</ecNumber>
    </recommendedName>
</protein>
<dbReference type="Gene3D" id="1.10.155.10">
    <property type="entry name" value="Chemotaxis receptor methyltransferase CheR, N-terminal domain"/>
    <property type="match status" value="1"/>
</dbReference>
<dbReference type="InterPro" id="IPR050903">
    <property type="entry name" value="Bact_Chemotaxis_MeTrfase"/>
</dbReference>
<keyword evidence="4" id="KW-0808">Transferase</keyword>
<keyword evidence="3" id="KW-0489">Methyltransferase</keyword>
<comment type="catalytic activity">
    <reaction evidence="1">
        <text>L-glutamyl-[protein] + S-adenosyl-L-methionine = [protein]-L-glutamate 5-O-methyl ester + S-adenosyl-L-homocysteine</text>
        <dbReference type="Rhea" id="RHEA:24452"/>
        <dbReference type="Rhea" id="RHEA-COMP:10208"/>
        <dbReference type="Rhea" id="RHEA-COMP:10311"/>
        <dbReference type="ChEBI" id="CHEBI:29973"/>
        <dbReference type="ChEBI" id="CHEBI:57856"/>
        <dbReference type="ChEBI" id="CHEBI:59789"/>
        <dbReference type="ChEBI" id="CHEBI:82795"/>
        <dbReference type="EC" id="2.1.1.80"/>
    </reaction>
</comment>
<evidence type="ECO:0000256" key="2">
    <source>
        <dbReference type="ARBA" id="ARBA00012534"/>
    </source>
</evidence>
<organism evidence="7">
    <name type="scientific">Eiseniibacteriota bacterium</name>
    <dbReference type="NCBI Taxonomy" id="2212470"/>
    <lineage>
        <taxon>Bacteria</taxon>
        <taxon>Candidatus Eiseniibacteriota</taxon>
    </lineage>
</organism>
<dbReference type="CDD" id="cd02440">
    <property type="entry name" value="AdoMet_MTases"/>
    <property type="match status" value="1"/>
</dbReference>
<dbReference type="InterPro" id="IPR029063">
    <property type="entry name" value="SAM-dependent_MTases_sf"/>
</dbReference>
<dbReference type="Pfam" id="PF01739">
    <property type="entry name" value="CheR"/>
    <property type="match status" value="1"/>
</dbReference>
<dbReference type="SUPFAM" id="SSF47757">
    <property type="entry name" value="Chemotaxis receptor methyltransferase CheR, N-terminal domain"/>
    <property type="match status" value="1"/>
</dbReference>
<dbReference type="Gene3D" id="3.40.50.150">
    <property type="entry name" value="Vaccinia Virus protein VP39"/>
    <property type="match status" value="1"/>
</dbReference>
<dbReference type="SMART" id="SM00138">
    <property type="entry name" value="MeTrc"/>
    <property type="match status" value="1"/>
</dbReference>
<dbReference type="InterPro" id="IPR036804">
    <property type="entry name" value="CheR_N_sf"/>
</dbReference>
<dbReference type="PANTHER" id="PTHR24422">
    <property type="entry name" value="CHEMOTAXIS PROTEIN METHYLTRANSFERASE"/>
    <property type="match status" value="1"/>
</dbReference>
<dbReference type="PROSITE" id="PS50123">
    <property type="entry name" value="CHER"/>
    <property type="match status" value="1"/>
</dbReference>
<dbReference type="InterPro" id="IPR000780">
    <property type="entry name" value="CheR_MeTrfase"/>
</dbReference>
<evidence type="ECO:0000256" key="1">
    <source>
        <dbReference type="ARBA" id="ARBA00001541"/>
    </source>
</evidence>
<dbReference type="Proteomes" id="UP000886069">
    <property type="component" value="Unassembled WGS sequence"/>
</dbReference>
<dbReference type="EC" id="2.1.1.80" evidence="2"/>
<evidence type="ECO:0000313" key="7">
    <source>
        <dbReference type="EMBL" id="HER43970.1"/>
    </source>
</evidence>
<evidence type="ECO:0000256" key="3">
    <source>
        <dbReference type="ARBA" id="ARBA00022603"/>
    </source>
</evidence>
<dbReference type="EMBL" id="DSEC01000414">
    <property type="protein sequence ID" value="HER43970.1"/>
    <property type="molecule type" value="Genomic_DNA"/>
</dbReference>
<proteinExistence type="predicted"/>
<keyword evidence="5" id="KW-0949">S-adenosyl-L-methionine</keyword>
<dbReference type="GO" id="GO:0032259">
    <property type="term" value="P:methylation"/>
    <property type="evidence" value="ECO:0007669"/>
    <property type="project" value="UniProtKB-KW"/>
</dbReference>
<accession>A0A7V2F3J3</accession>
<dbReference type="PRINTS" id="PR00996">
    <property type="entry name" value="CHERMTFRASE"/>
</dbReference>
<comment type="caution">
    <text evidence="7">The sequence shown here is derived from an EMBL/GenBank/DDBJ whole genome shotgun (WGS) entry which is preliminary data.</text>
</comment>
<gene>
    <name evidence="7" type="ORF">ENO08_05875</name>
</gene>
<dbReference type="Pfam" id="PF03705">
    <property type="entry name" value="CheR_N"/>
    <property type="match status" value="1"/>
</dbReference>
<evidence type="ECO:0000256" key="4">
    <source>
        <dbReference type="ARBA" id="ARBA00022679"/>
    </source>
</evidence>
<feature type="domain" description="CheR-type methyltransferase" evidence="6">
    <location>
        <begin position="9"/>
        <end position="273"/>
    </location>
</feature>
<reference evidence="7" key="1">
    <citation type="journal article" date="2020" name="mSystems">
        <title>Genome- and Community-Level Interaction Insights into Carbon Utilization and Element Cycling Functions of Hydrothermarchaeota in Hydrothermal Sediment.</title>
        <authorList>
            <person name="Zhou Z."/>
            <person name="Liu Y."/>
            <person name="Xu W."/>
            <person name="Pan J."/>
            <person name="Luo Z.H."/>
            <person name="Li M."/>
        </authorList>
    </citation>
    <scope>NUCLEOTIDE SEQUENCE [LARGE SCALE GENOMIC DNA]</scope>
    <source>
        <strain evidence="7">SpSt-1233</strain>
    </source>
</reference>
<dbReference type="PANTHER" id="PTHR24422:SF10">
    <property type="entry name" value="CHEMOTAXIS PROTEIN METHYLTRANSFERASE 2"/>
    <property type="match status" value="1"/>
</dbReference>
<sequence>MAHQTDVLDLSEIAWLVKSRCGVDLSRYRATTLNRRVLHRMAMTGCVDIEEYFGRLTADPGEMEKLMDIVTIHVTGFFRDQEVFEHLERGHMPALIEEKAGTGQGAVRAWSAGCSTGEEAYSMAMMIDRAVRSVSPNMHIEVFGTDVSEDSCRTARKGVYGGEKIESLPVDIRDGYFEKEGRSWKVTSRLRSLVRFAAHDLFTSAPYSHLDLIMCRNVMIHFEHEVRDEVIANFHRSLQDRGLLVLGKSEAMTGPLEHLFELVEPRCKIYRKRHQK</sequence>
<dbReference type="InterPro" id="IPR022642">
    <property type="entry name" value="CheR_C"/>
</dbReference>
<dbReference type="AlphaFoldDB" id="A0A7V2F3J3"/>
<name>A0A7V2F3J3_UNCEI</name>
<dbReference type="GO" id="GO:0008983">
    <property type="term" value="F:protein-glutamate O-methyltransferase activity"/>
    <property type="evidence" value="ECO:0007669"/>
    <property type="project" value="UniProtKB-EC"/>
</dbReference>
<dbReference type="InterPro" id="IPR022641">
    <property type="entry name" value="CheR_N"/>
</dbReference>